<dbReference type="Gramene" id="TraesCS3D02G018400.1">
    <property type="protein sequence ID" value="TraesCS3D02G018400.1"/>
    <property type="gene ID" value="TraesCS3D02G018400"/>
</dbReference>
<reference evidence="3" key="2">
    <citation type="submission" date="2018-10" db="UniProtKB">
        <authorList>
            <consortium name="EnsemblPlants"/>
        </authorList>
    </citation>
    <scope>IDENTIFICATION</scope>
</reference>
<sequence>MDSQGQGDLHGGDGGGGRNQGHADGPEPLDQSCCHDAALRIANAFLDEEIKNINNSFVDTEINVISDSADAGTVITLSYMAVAVAPDLKALFARSEKPPISAAKLLVPADYPRSSPVLVEDDEDGQERNEFKAMSNSVHKQFKLALAEHRSINDIAREWDSCVRAAVLKLAKYFGGGTFTSRYGKWESVSSLEANGAAAKGEDHACDRAETTISKKSTGKSEITPADGHSNTRGHACSTPAPFPPLQPQAHRTTALSTHSFKQWYLSSIQGDLAEELQKMEVIYNVIMERQSTNGRDDLSDLWQRINEGVKKCEGIRLEIHALGGSWDQEIDPKFIW</sequence>
<dbReference type="EnsemblPlants" id="TraesCS3D02G018400.1">
    <property type="protein sequence ID" value="TraesCS3D02G018400.1"/>
    <property type="gene ID" value="TraesCS3D02G018400"/>
</dbReference>
<dbReference type="Gramene" id="TraesROB_scaffold_023041_01G000300.1">
    <property type="protein sequence ID" value="TraesROB_scaffold_023041_01G000300.1"/>
    <property type="gene ID" value="TraesROB_scaffold_023041_01G000300"/>
</dbReference>
<protein>
    <recommendedName>
        <fullName evidence="2">ARC105/Med15 mediator subunit C-terminal domain-containing protein</fullName>
    </recommendedName>
</protein>
<organism evidence="3">
    <name type="scientific">Triticum aestivum</name>
    <name type="common">Wheat</name>
    <dbReference type="NCBI Taxonomy" id="4565"/>
    <lineage>
        <taxon>Eukaryota</taxon>
        <taxon>Viridiplantae</taxon>
        <taxon>Streptophyta</taxon>
        <taxon>Embryophyta</taxon>
        <taxon>Tracheophyta</taxon>
        <taxon>Spermatophyta</taxon>
        <taxon>Magnoliopsida</taxon>
        <taxon>Liliopsida</taxon>
        <taxon>Poales</taxon>
        <taxon>Poaceae</taxon>
        <taxon>BOP clade</taxon>
        <taxon>Pooideae</taxon>
        <taxon>Triticodae</taxon>
        <taxon>Triticeae</taxon>
        <taxon>Triticinae</taxon>
        <taxon>Triticum</taxon>
    </lineage>
</organism>
<dbReference type="Gramene" id="TraesCAD_scaffold_046867_01G000300.1">
    <property type="protein sequence ID" value="TraesCAD_scaffold_046867_01G000300.1"/>
    <property type="gene ID" value="TraesCAD_scaffold_046867_01G000300"/>
</dbReference>
<dbReference type="Pfam" id="PF21539">
    <property type="entry name" value="Med15_C"/>
    <property type="match status" value="1"/>
</dbReference>
<dbReference type="PANTHER" id="PTHR33137">
    <property type="entry name" value="MEDIATOR OF RNA POLYMERASE II TRANSCRIPTION SUBUNIT 15A-RELATED"/>
    <property type="match status" value="1"/>
</dbReference>
<dbReference type="Proteomes" id="UP000019116">
    <property type="component" value="Chromosome 3D"/>
</dbReference>
<evidence type="ECO:0000259" key="2">
    <source>
        <dbReference type="Pfam" id="PF21539"/>
    </source>
</evidence>
<keyword evidence="4" id="KW-1185">Reference proteome</keyword>
<dbReference type="AlphaFoldDB" id="A0A3B6GKX1"/>
<dbReference type="InterPro" id="IPR048386">
    <property type="entry name" value="Med15_C"/>
</dbReference>
<evidence type="ECO:0000256" key="1">
    <source>
        <dbReference type="SAM" id="MobiDB-lite"/>
    </source>
</evidence>
<feature type="domain" description="ARC105/Med15 mediator subunit C-terminal" evidence="2">
    <location>
        <begin position="97"/>
        <end position="164"/>
    </location>
</feature>
<evidence type="ECO:0000313" key="4">
    <source>
        <dbReference type="Proteomes" id="UP000019116"/>
    </source>
</evidence>
<dbReference type="GO" id="GO:0003713">
    <property type="term" value="F:transcription coactivator activity"/>
    <property type="evidence" value="ECO:0007669"/>
    <property type="project" value="InterPro"/>
</dbReference>
<dbReference type="PANTHER" id="PTHR33137:SF4">
    <property type="entry name" value="MEDIATOR OF RNA POLYMERASE II TRANSCRIPTION SUBUNIT 15A-RELATED"/>
    <property type="match status" value="1"/>
</dbReference>
<dbReference type="Gramene" id="TraesCS3D03G0032700.1">
    <property type="protein sequence ID" value="TraesCS3D03G0032700.1.CDS"/>
    <property type="gene ID" value="TraesCS3D03G0032700"/>
</dbReference>
<feature type="compositionally biased region" description="Gly residues" evidence="1">
    <location>
        <begin position="8"/>
        <end position="19"/>
    </location>
</feature>
<dbReference type="Gramene" id="TraesWEE_scaffold_020808_01G000300.1">
    <property type="protein sequence ID" value="TraesWEE_scaffold_020808_01G000300.1"/>
    <property type="gene ID" value="TraesWEE_scaffold_020808_01G000300"/>
</dbReference>
<proteinExistence type="predicted"/>
<dbReference type="Gramene" id="TraesRN3D0100036400.1">
    <property type="protein sequence ID" value="TraesRN3D0100036400.1"/>
    <property type="gene ID" value="TraesRN3D0100036400"/>
</dbReference>
<feature type="region of interest" description="Disordered" evidence="1">
    <location>
        <begin position="214"/>
        <end position="249"/>
    </location>
</feature>
<dbReference type="InterPro" id="IPR044661">
    <property type="entry name" value="MED15a/b/c-like"/>
</dbReference>
<dbReference type="STRING" id="4565.A0A3B6GKX1"/>
<reference evidence="3" key="1">
    <citation type="submission" date="2018-08" db="EMBL/GenBank/DDBJ databases">
        <authorList>
            <person name="Rossello M."/>
        </authorList>
    </citation>
    <scope>NUCLEOTIDE SEQUENCE [LARGE SCALE GENOMIC DNA]</scope>
    <source>
        <strain evidence="3">cv. Chinese Spring</strain>
    </source>
</reference>
<dbReference type="GO" id="GO:0031490">
    <property type="term" value="F:chromatin DNA binding"/>
    <property type="evidence" value="ECO:0000318"/>
    <property type="project" value="GO_Central"/>
</dbReference>
<accession>A0A3B6GKX1</accession>
<feature type="region of interest" description="Disordered" evidence="1">
    <location>
        <begin position="1"/>
        <end position="31"/>
    </location>
</feature>
<dbReference type="Gramene" id="TraesCLE_scaffold_025507_01G000400.1">
    <property type="protein sequence ID" value="TraesCLE_scaffold_025507_01G000400.1"/>
    <property type="gene ID" value="TraesCLE_scaffold_025507_01G000400"/>
</dbReference>
<dbReference type="OrthoDB" id="1643751at2759"/>
<name>A0A3B6GKX1_WHEAT</name>
<evidence type="ECO:0000313" key="3">
    <source>
        <dbReference type="EnsemblPlants" id="TraesCS3D02G018400.1"/>
    </source>
</evidence>